<dbReference type="Pfam" id="PF00440">
    <property type="entry name" value="TetR_N"/>
    <property type="match status" value="1"/>
</dbReference>
<dbReference type="PRINTS" id="PR00455">
    <property type="entry name" value="HTHTETR"/>
</dbReference>
<dbReference type="AlphaFoldDB" id="A0A229UU79"/>
<comment type="caution">
    <text evidence="4">The sequence shown here is derived from an EMBL/GenBank/DDBJ whole genome shotgun (WGS) entry which is preliminary data.</text>
</comment>
<sequence length="207" mass="23904">MNRKREGMMKQEAKEDVKQKILDGAKHLFARKGFEGTTVRQICDEAGVALALVSYHFGGKENVFYALFDSLEPGLLKETYDLTDPESDFRKFILEFVRFRMSEPELINILQQEVMMQSPRLEKLQEVMFPVWLLLRNILQAGKEQGQFQFESLKHTMYVVVGTLVYSRTSSFLEPLLESIPGASTKESFEEVVAYTTQYILNGLQRK</sequence>
<accession>A0A229UU79</accession>
<dbReference type="PROSITE" id="PS50977">
    <property type="entry name" value="HTH_TETR_2"/>
    <property type="match status" value="1"/>
</dbReference>
<evidence type="ECO:0000313" key="4">
    <source>
        <dbReference type="EMBL" id="OXM86930.1"/>
    </source>
</evidence>
<dbReference type="Proteomes" id="UP000215509">
    <property type="component" value="Unassembled WGS sequence"/>
</dbReference>
<proteinExistence type="predicted"/>
<dbReference type="Gene3D" id="1.10.10.60">
    <property type="entry name" value="Homeodomain-like"/>
    <property type="match status" value="1"/>
</dbReference>
<keyword evidence="5" id="KW-1185">Reference proteome</keyword>
<name>A0A229UU79_9BACL</name>
<dbReference type="InterPro" id="IPR050109">
    <property type="entry name" value="HTH-type_TetR-like_transc_reg"/>
</dbReference>
<evidence type="ECO:0000256" key="2">
    <source>
        <dbReference type="PROSITE-ProRule" id="PRU00335"/>
    </source>
</evidence>
<dbReference type="PROSITE" id="PS01081">
    <property type="entry name" value="HTH_TETR_1"/>
    <property type="match status" value="1"/>
</dbReference>
<dbReference type="OrthoDB" id="9789566at2"/>
<dbReference type="SUPFAM" id="SSF48498">
    <property type="entry name" value="Tetracyclin repressor-like, C-terminal domain"/>
    <property type="match status" value="1"/>
</dbReference>
<dbReference type="InterPro" id="IPR036271">
    <property type="entry name" value="Tet_transcr_reg_TetR-rel_C_sf"/>
</dbReference>
<dbReference type="GO" id="GO:0003677">
    <property type="term" value="F:DNA binding"/>
    <property type="evidence" value="ECO:0007669"/>
    <property type="project" value="UniProtKB-UniRule"/>
</dbReference>
<dbReference type="EMBL" id="NMQW01000012">
    <property type="protein sequence ID" value="OXM86930.1"/>
    <property type="molecule type" value="Genomic_DNA"/>
</dbReference>
<dbReference type="InterPro" id="IPR001647">
    <property type="entry name" value="HTH_TetR"/>
</dbReference>
<dbReference type="SUPFAM" id="SSF46689">
    <property type="entry name" value="Homeodomain-like"/>
    <property type="match status" value="1"/>
</dbReference>
<evidence type="ECO:0000259" key="3">
    <source>
        <dbReference type="PROSITE" id="PS50977"/>
    </source>
</evidence>
<evidence type="ECO:0000256" key="1">
    <source>
        <dbReference type="ARBA" id="ARBA00023125"/>
    </source>
</evidence>
<keyword evidence="1 2" id="KW-0238">DNA-binding</keyword>
<dbReference type="InterPro" id="IPR023772">
    <property type="entry name" value="DNA-bd_HTH_TetR-type_CS"/>
</dbReference>
<feature type="domain" description="HTH tetR-type" evidence="3">
    <location>
        <begin position="15"/>
        <end position="75"/>
    </location>
</feature>
<reference evidence="4 5" key="1">
    <citation type="submission" date="2017-07" db="EMBL/GenBank/DDBJ databases">
        <title>Genome sequencing and assembly of Paenibacillus rigui.</title>
        <authorList>
            <person name="Mayilraj S."/>
        </authorList>
    </citation>
    <scope>NUCLEOTIDE SEQUENCE [LARGE SCALE GENOMIC DNA]</scope>
    <source>
        <strain evidence="4 5">JCM 16352</strain>
    </source>
</reference>
<dbReference type="Gene3D" id="1.10.357.10">
    <property type="entry name" value="Tetracycline Repressor, domain 2"/>
    <property type="match status" value="1"/>
</dbReference>
<dbReference type="GO" id="GO:0006355">
    <property type="term" value="P:regulation of DNA-templated transcription"/>
    <property type="evidence" value="ECO:0007669"/>
    <property type="project" value="UniProtKB-ARBA"/>
</dbReference>
<dbReference type="PANTHER" id="PTHR30328">
    <property type="entry name" value="TRANSCRIPTIONAL REPRESSOR"/>
    <property type="match status" value="1"/>
</dbReference>
<gene>
    <name evidence="4" type="ORF">CF651_07935</name>
</gene>
<dbReference type="InterPro" id="IPR009057">
    <property type="entry name" value="Homeodomain-like_sf"/>
</dbReference>
<evidence type="ECO:0000313" key="5">
    <source>
        <dbReference type="Proteomes" id="UP000215509"/>
    </source>
</evidence>
<feature type="DNA-binding region" description="H-T-H motif" evidence="2">
    <location>
        <begin position="38"/>
        <end position="57"/>
    </location>
</feature>
<organism evidence="4 5">
    <name type="scientific">Paenibacillus rigui</name>
    <dbReference type="NCBI Taxonomy" id="554312"/>
    <lineage>
        <taxon>Bacteria</taxon>
        <taxon>Bacillati</taxon>
        <taxon>Bacillota</taxon>
        <taxon>Bacilli</taxon>
        <taxon>Bacillales</taxon>
        <taxon>Paenibacillaceae</taxon>
        <taxon>Paenibacillus</taxon>
    </lineage>
</organism>
<protein>
    <submittedName>
        <fullName evidence="4">TetR family transcriptional regulator</fullName>
    </submittedName>
</protein>
<dbReference type="PANTHER" id="PTHR30328:SF54">
    <property type="entry name" value="HTH-TYPE TRANSCRIPTIONAL REPRESSOR SCO4008"/>
    <property type="match status" value="1"/>
</dbReference>